<dbReference type="InterPro" id="IPR051706">
    <property type="entry name" value="Glycosyltransferase_domain"/>
</dbReference>
<dbReference type="SUPFAM" id="SSF53448">
    <property type="entry name" value="Nucleotide-diphospho-sugar transferases"/>
    <property type="match status" value="1"/>
</dbReference>
<sequence length="536" mass="61816">MSLSSSRKSRLFPRDVVRILHHPTHPSPKTNPHAFQILPLIEATTTITTRQSPRILVRRLVNHGVSLSVTAPTDREREEYDSILFLLEGIDYPKNVDYIHELGQELYQCDAMVGILSQGQSQEVRYSYWDVIRASDSSSIGSICIRMDIIPSSIGVVLDDFVSILRFLREEERYVCACSLGLLATAPTAPIAPIALPATITIKYRMRSTIPPRQWITIPSSDSVRVIPDENDFLHRHIHLHYLSPDTLLLTVTLFREHVSNNPLFITLHVQGVTVILPLIPAEWRQCRKRSFCIRWATPCMKPCLIPNVSRTIMQNFIGMDPDNNPSLSLNRFYSICTILGMLPWMPYEFFQTQRVRSYFQERCPELWPLYDSLRVPAYRSDLFRAAYICQNGGLYMDCKMVLFDPLLSLWTTRNEFFAKDAPDDYVCNGLLYTREAGNLKMRRYLDAMCRNISNRDYGKDSLSITGPGLLGKFVNRYALQYHRHGEGGGWKESYMRHGTTGLMVIKNSYYGYYEENNYGASEHYDVLWNEKRVFS</sequence>
<dbReference type="PANTHER" id="PTHR32385:SF15">
    <property type="entry name" value="INOSITOL PHOSPHOCERAMIDE MANNOSYLTRANSFERASE 1"/>
    <property type="match status" value="1"/>
</dbReference>
<dbReference type="Gene3D" id="3.90.550.20">
    <property type="match status" value="1"/>
</dbReference>
<reference evidence="2" key="1">
    <citation type="journal article" date="2020" name="Nature">
        <title>Giant virus diversity and host interactions through global metagenomics.</title>
        <authorList>
            <person name="Schulz F."/>
            <person name="Roux S."/>
            <person name="Paez-Espino D."/>
            <person name="Jungbluth S."/>
            <person name="Walsh D.A."/>
            <person name="Denef V.J."/>
            <person name="McMahon K.D."/>
            <person name="Konstantinidis K.T."/>
            <person name="Eloe-Fadrosh E.A."/>
            <person name="Kyrpides N.C."/>
            <person name="Woyke T."/>
        </authorList>
    </citation>
    <scope>NUCLEOTIDE SEQUENCE</scope>
    <source>
        <strain evidence="2">GVMAG-S-1101169-75</strain>
    </source>
</reference>
<dbReference type="InterPro" id="IPR007577">
    <property type="entry name" value="GlycoTrfase_DXD_sugar-bd_CS"/>
</dbReference>
<protein>
    <recommendedName>
        <fullName evidence="3">Glycosyltransferase</fullName>
    </recommendedName>
</protein>
<evidence type="ECO:0008006" key="3">
    <source>
        <dbReference type="Google" id="ProtNLM"/>
    </source>
</evidence>
<dbReference type="GO" id="GO:0051999">
    <property type="term" value="P:mannosyl-inositol phosphorylceramide biosynthetic process"/>
    <property type="evidence" value="ECO:0007669"/>
    <property type="project" value="TreeGrafter"/>
</dbReference>
<dbReference type="Pfam" id="PF04488">
    <property type="entry name" value="Gly_transf_sug"/>
    <property type="match status" value="1"/>
</dbReference>
<name>A0A6C0K3E3_9ZZZZ</name>
<keyword evidence="1" id="KW-0808">Transferase</keyword>
<evidence type="ECO:0000313" key="2">
    <source>
        <dbReference type="EMBL" id="QHU12063.1"/>
    </source>
</evidence>
<dbReference type="InterPro" id="IPR029044">
    <property type="entry name" value="Nucleotide-diphossugar_trans"/>
</dbReference>
<evidence type="ECO:0000256" key="1">
    <source>
        <dbReference type="ARBA" id="ARBA00022679"/>
    </source>
</evidence>
<dbReference type="EMBL" id="MN740796">
    <property type="protein sequence ID" value="QHU12063.1"/>
    <property type="molecule type" value="Genomic_DNA"/>
</dbReference>
<accession>A0A6C0K3E3</accession>
<dbReference type="PANTHER" id="PTHR32385">
    <property type="entry name" value="MANNOSYL PHOSPHORYLINOSITOL CERAMIDE SYNTHASE"/>
    <property type="match status" value="1"/>
</dbReference>
<dbReference type="GO" id="GO:0000030">
    <property type="term" value="F:mannosyltransferase activity"/>
    <property type="evidence" value="ECO:0007669"/>
    <property type="project" value="TreeGrafter"/>
</dbReference>
<organism evidence="2">
    <name type="scientific">viral metagenome</name>
    <dbReference type="NCBI Taxonomy" id="1070528"/>
    <lineage>
        <taxon>unclassified sequences</taxon>
        <taxon>metagenomes</taxon>
        <taxon>organismal metagenomes</taxon>
    </lineage>
</organism>
<dbReference type="AlphaFoldDB" id="A0A6C0K3E3"/>
<dbReference type="GO" id="GO:0016020">
    <property type="term" value="C:membrane"/>
    <property type="evidence" value="ECO:0007669"/>
    <property type="project" value="GOC"/>
</dbReference>
<proteinExistence type="predicted"/>